<protein>
    <submittedName>
        <fullName evidence="1">Uncharacterized protein</fullName>
    </submittedName>
</protein>
<gene>
    <name evidence="1" type="ORF">TPELB_25710</name>
</gene>
<reference evidence="1 2" key="1">
    <citation type="submission" date="2024-04" db="EMBL/GenBank/DDBJ databases">
        <title>Isolation and characterization of novel acetogenic strains of the genera Terrisporobacter and Acetoanaerobium.</title>
        <authorList>
            <person name="Boeer T."/>
            <person name="Schueler M.A."/>
            <person name="Lueschen A."/>
            <person name="Eysell L."/>
            <person name="Droege J."/>
            <person name="Heinemann M."/>
            <person name="Engelhardt L."/>
            <person name="Basen M."/>
            <person name="Daniel R."/>
        </authorList>
    </citation>
    <scope>NUCLEOTIDE SEQUENCE [LARGE SCALE GENOMIC DNA]</scope>
    <source>
        <strain evidence="1 2">ELB</strain>
    </source>
</reference>
<evidence type="ECO:0000313" key="2">
    <source>
        <dbReference type="Proteomes" id="UP001477947"/>
    </source>
</evidence>
<organism evidence="1 2">
    <name type="scientific">Terrisporobacter petrolearius</name>
    <dbReference type="NCBI Taxonomy" id="1460447"/>
    <lineage>
        <taxon>Bacteria</taxon>
        <taxon>Bacillati</taxon>
        <taxon>Bacillota</taxon>
        <taxon>Clostridia</taxon>
        <taxon>Peptostreptococcales</taxon>
        <taxon>Peptostreptococcaceae</taxon>
        <taxon>Terrisporobacter</taxon>
    </lineage>
</organism>
<dbReference type="Proteomes" id="UP001477947">
    <property type="component" value="Chromosome"/>
</dbReference>
<sequence>MKENDFKKIEIEKLNNKICVQCYKSIFTIDNNYIDKLSIISPFETVDCNIKVEIIVDNKKIKEVKTKLKFNQEYSYDFYDANFSYIVNFDIYLEWICESIDTLLFEDRSEYCSELKRFVGKSKIIYKIDIIDIEIDRKIENNILSKWKNIIKNTYNEMDVNDILDDIDMIKENYDKKLLGKSRDIYINKEEYKILNEIELAVNNRKEIVLNIKDYRQVVKEIKSSLMSSKNIIIIKSKYNGNILKATYKLRDVEILLSSEYLTIKNKHTNFLYKEETSGIYFKIRFDEEKVKICKNYDDCNKIIIIKDDNIEIEVILNQE</sequence>
<dbReference type="RefSeq" id="WP_206923813.1">
    <property type="nucleotide sequence ID" value="NZ_CP154622.1"/>
</dbReference>
<keyword evidence="2" id="KW-1185">Reference proteome</keyword>
<proteinExistence type="predicted"/>
<evidence type="ECO:0000313" key="1">
    <source>
        <dbReference type="EMBL" id="XAM42258.1"/>
    </source>
</evidence>
<accession>A0ABZ3FEP1</accession>
<dbReference type="EMBL" id="CP154622">
    <property type="protein sequence ID" value="XAM42258.1"/>
    <property type="molecule type" value="Genomic_DNA"/>
</dbReference>
<name>A0ABZ3FEP1_9FIRM</name>